<accession>A0ACC2JJB7</accession>
<keyword evidence="2" id="KW-1185">Reference proteome</keyword>
<comment type="caution">
    <text evidence="1">The sequence shown here is derived from an EMBL/GenBank/DDBJ whole genome shotgun (WGS) entry which is preliminary data.</text>
</comment>
<dbReference type="Proteomes" id="UP001153332">
    <property type="component" value="Unassembled WGS sequence"/>
</dbReference>
<gene>
    <name evidence="1" type="ORF">O1611_g6353</name>
</gene>
<sequence>MVEPPIEPPSRIFIACARCKARKRKCDGSTPKCSNCAANNTECNYAAVRRTRGPGKKDKRTEAQENETDELCNPSNTPEFPNLGAVDAADPGSSCGGLTNEVSSTDSSSTRPHNKKPLSIFPYFLLSNTFAQDISTFKSEVLEATARGGFSPLMPRHITTQLIKHSFEEIMPEPHIISFKSFMQLLEAQYDDNTVPPGHDVGRWAVVNGVIALAGRSKVAPGSEDDLAPIHLGFYRNAKLVLPQLIAQNPGLLSIQAILVMAMFARGIPDAEAFTMLMRNASHQLETLEHTWSLMTPPLSLWQREEFIRVYKFANQLSQETYQLATQQGA</sequence>
<organism evidence="1 2">
    <name type="scientific">Lasiodiplodia mahajangana</name>
    <dbReference type="NCBI Taxonomy" id="1108764"/>
    <lineage>
        <taxon>Eukaryota</taxon>
        <taxon>Fungi</taxon>
        <taxon>Dikarya</taxon>
        <taxon>Ascomycota</taxon>
        <taxon>Pezizomycotina</taxon>
        <taxon>Dothideomycetes</taxon>
        <taxon>Dothideomycetes incertae sedis</taxon>
        <taxon>Botryosphaeriales</taxon>
        <taxon>Botryosphaeriaceae</taxon>
        <taxon>Lasiodiplodia</taxon>
    </lineage>
</organism>
<evidence type="ECO:0000313" key="1">
    <source>
        <dbReference type="EMBL" id="KAJ8127283.1"/>
    </source>
</evidence>
<reference evidence="1" key="1">
    <citation type="submission" date="2022-12" db="EMBL/GenBank/DDBJ databases">
        <title>Genome Sequence of Lasiodiplodia mahajangana.</title>
        <authorList>
            <person name="Buettner E."/>
        </authorList>
    </citation>
    <scope>NUCLEOTIDE SEQUENCE</scope>
    <source>
        <strain evidence="1">VT137</strain>
    </source>
</reference>
<protein>
    <submittedName>
        <fullName evidence="1">Uncharacterized protein</fullName>
    </submittedName>
</protein>
<proteinExistence type="predicted"/>
<dbReference type="EMBL" id="JAPUUL010001486">
    <property type="protein sequence ID" value="KAJ8127283.1"/>
    <property type="molecule type" value="Genomic_DNA"/>
</dbReference>
<name>A0ACC2JJB7_9PEZI</name>
<evidence type="ECO:0000313" key="2">
    <source>
        <dbReference type="Proteomes" id="UP001153332"/>
    </source>
</evidence>